<accession>A0A4S4BYR2</accession>
<reference evidence="2 3" key="1">
    <citation type="submission" date="2019-04" db="EMBL/GenBank/DDBJ databases">
        <title>Cohnella sp. nov. isolated from preserved vegetables.</title>
        <authorList>
            <person name="Lin S.-Y."/>
            <person name="Hung M.-H."/>
            <person name="Young C.-C."/>
        </authorList>
    </citation>
    <scope>NUCLEOTIDE SEQUENCE [LARGE SCALE GENOMIC DNA]</scope>
    <source>
        <strain evidence="2 3">CC-MHH1044</strain>
    </source>
</reference>
<name>A0A4S4BYR2_9BACL</name>
<dbReference type="RefSeq" id="WP_136369815.1">
    <property type="nucleotide sequence ID" value="NZ_SSOB01000011.1"/>
</dbReference>
<feature type="region of interest" description="Disordered" evidence="1">
    <location>
        <begin position="112"/>
        <end position="151"/>
    </location>
</feature>
<dbReference type="AlphaFoldDB" id="A0A4S4BYR2"/>
<proteinExistence type="predicted"/>
<dbReference type="OrthoDB" id="142430at2"/>
<dbReference type="Proteomes" id="UP000310636">
    <property type="component" value="Unassembled WGS sequence"/>
</dbReference>
<evidence type="ECO:0000313" key="2">
    <source>
        <dbReference type="EMBL" id="THF80378.1"/>
    </source>
</evidence>
<evidence type="ECO:0008006" key="4">
    <source>
        <dbReference type="Google" id="ProtNLM"/>
    </source>
</evidence>
<keyword evidence="3" id="KW-1185">Reference proteome</keyword>
<evidence type="ECO:0000256" key="1">
    <source>
        <dbReference type="SAM" id="MobiDB-lite"/>
    </source>
</evidence>
<protein>
    <recommendedName>
        <fullName evidence="4">1,4-beta-xylanase</fullName>
    </recommendedName>
</protein>
<evidence type="ECO:0000313" key="3">
    <source>
        <dbReference type="Proteomes" id="UP000310636"/>
    </source>
</evidence>
<dbReference type="SUPFAM" id="SSF51445">
    <property type="entry name" value="(Trans)glycosidases"/>
    <property type="match status" value="1"/>
</dbReference>
<comment type="caution">
    <text evidence="2">The sequence shown here is derived from an EMBL/GenBank/DDBJ whole genome shotgun (WGS) entry which is preliminary data.</text>
</comment>
<organism evidence="2 3">
    <name type="scientific">Cohnella fermenti</name>
    <dbReference type="NCBI Taxonomy" id="2565925"/>
    <lineage>
        <taxon>Bacteria</taxon>
        <taxon>Bacillati</taxon>
        <taxon>Bacillota</taxon>
        <taxon>Bacilli</taxon>
        <taxon>Bacillales</taxon>
        <taxon>Paenibacillaceae</taxon>
        <taxon>Cohnella</taxon>
    </lineage>
</organism>
<dbReference type="EMBL" id="SSOB01000011">
    <property type="protein sequence ID" value="THF80378.1"/>
    <property type="molecule type" value="Genomic_DNA"/>
</dbReference>
<sequence length="364" mass="42350">MEVWTEERAWAWHRARPWTVGCNYIPSGCINLIEIWQEYGFERVAADMERELDLARSIGLNAVRMLLPFEVWRYQRDGFMERLERVLRMLDSRRMQLMPVFFDDCGRGPAENYDPLPSFGPQPEPQPGHHGGGPAAPCPNSRNPHYHYSDDRTNWPDMKRFVQDVAGAHRHDSRVLAWDIWNEPGNSGKDGRGNCSSSLEAMEAAFIWCREMEPSQPLTAGVWDFYHLDQENRRLGELTAIEKRAAELSDLISFHYYGDLSGTRRLIDSLKEWNRPLLVTEWLHRPFGNEAAEHLPLFLKEEIGCFHWGLVNGKTQTHEPWDWIADRPLDFSRWQHDLFLPDGTAYDEEEIKLFRRLAGAGASR</sequence>
<dbReference type="Gene3D" id="3.20.20.80">
    <property type="entry name" value="Glycosidases"/>
    <property type="match status" value="1"/>
</dbReference>
<gene>
    <name evidence="2" type="ORF">E6C55_10885</name>
</gene>
<dbReference type="InterPro" id="IPR017853">
    <property type="entry name" value="GH"/>
</dbReference>